<proteinExistence type="inferred from homology"/>
<dbReference type="PANTHER" id="PTHR24220:SF689">
    <property type="entry name" value="LIPOPROTEIN-RELEASING SYSTEM ATP-BINDING PROTEIN LOLD"/>
    <property type="match status" value="1"/>
</dbReference>
<accession>A0A2A2EYZ5</accession>
<keyword evidence="6" id="KW-1185">Reference proteome</keyword>
<evidence type="ECO:0000259" key="4">
    <source>
        <dbReference type="PROSITE" id="PS50893"/>
    </source>
</evidence>
<name>A0A2A2EYZ5_9GAMM</name>
<evidence type="ECO:0000313" key="6">
    <source>
        <dbReference type="Proteomes" id="UP000217771"/>
    </source>
</evidence>
<dbReference type="PROSITE" id="PS50893">
    <property type="entry name" value="ABC_TRANSPORTER_2"/>
    <property type="match status" value="1"/>
</dbReference>
<dbReference type="GO" id="GO:0089705">
    <property type="term" value="P:protein localization to outer membrane"/>
    <property type="evidence" value="ECO:0007669"/>
    <property type="project" value="TreeGrafter"/>
</dbReference>
<reference evidence="5 6" key="1">
    <citation type="submission" date="2017-08" db="EMBL/GenBank/DDBJ databases">
        <title>Halomonas alkalisoli sp. nov., isolated from saline alkaline soil.</title>
        <authorList>
            <person name="Wang D."/>
            <person name="Zhang G."/>
        </authorList>
    </citation>
    <scope>NUCLEOTIDE SEQUENCE [LARGE SCALE GENOMIC DNA]</scope>
    <source>
        <strain evidence="5 6">WRN001</strain>
    </source>
</reference>
<keyword evidence="2" id="KW-0547">Nucleotide-binding</keyword>
<evidence type="ECO:0000256" key="3">
    <source>
        <dbReference type="ARBA" id="ARBA00022840"/>
    </source>
</evidence>
<dbReference type="GO" id="GO:0016887">
    <property type="term" value="F:ATP hydrolysis activity"/>
    <property type="evidence" value="ECO:0007669"/>
    <property type="project" value="InterPro"/>
</dbReference>
<dbReference type="PANTHER" id="PTHR24220">
    <property type="entry name" value="IMPORT ATP-BINDING PROTEIN"/>
    <property type="match status" value="1"/>
</dbReference>
<dbReference type="Pfam" id="PF00005">
    <property type="entry name" value="ABC_tran"/>
    <property type="match status" value="1"/>
</dbReference>
<dbReference type="GO" id="GO:0005886">
    <property type="term" value="C:plasma membrane"/>
    <property type="evidence" value="ECO:0007669"/>
    <property type="project" value="TreeGrafter"/>
</dbReference>
<dbReference type="InterPro" id="IPR015854">
    <property type="entry name" value="ABC_transpr_LolD-like"/>
</dbReference>
<gene>
    <name evidence="5" type="ORF">CK498_10150</name>
</gene>
<dbReference type="GO" id="GO:0005524">
    <property type="term" value="F:ATP binding"/>
    <property type="evidence" value="ECO:0007669"/>
    <property type="project" value="UniProtKB-KW"/>
</dbReference>
<organism evidence="5 6">
    <name type="scientific">Halomonas salipaludis</name>
    <dbReference type="NCBI Taxonomy" id="2032625"/>
    <lineage>
        <taxon>Bacteria</taxon>
        <taxon>Pseudomonadati</taxon>
        <taxon>Pseudomonadota</taxon>
        <taxon>Gammaproteobacteria</taxon>
        <taxon>Oceanospirillales</taxon>
        <taxon>Halomonadaceae</taxon>
        <taxon>Halomonas</taxon>
    </lineage>
</organism>
<dbReference type="GO" id="GO:0022857">
    <property type="term" value="F:transmembrane transporter activity"/>
    <property type="evidence" value="ECO:0007669"/>
    <property type="project" value="TreeGrafter"/>
</dbReference>
<keyword evidence="3 5" id="KW-0067">ATP-binding</keyword>
<dbReference type="SMART" id="SM00382">
    <property type="entry name" value="AAA"/>
    <property type="match status" value="1"/>
</dbReference>
<evidence type="ECO:0000313" key="5">
    <source>
        <dbReference type="EMBL" id="PAU77572.1"/>
    </source>
</evidence>
<dbReference type="EMBL" id="NSKB01000003">
    <property type="protein sequence ID" value="PAU77572.1"/>
    <property type="molecule type" value="Genomic_DNA"/>
</dbReference>
<dbReference type="GO" id="GO:0044874">
    <property type="term" value="P:lipoprotein localization to outer membrane"/>
    <property type="evidence" value="ECO:0007669"/>
    <property type="project" value="TreeGrafter"/>
</dbReference>
<dbReference type="SUPFAM" id="SSF52540">
    <property type="entry name" value="P-loop containing nucleoside triphosphate hydrolases"/>
    <property type="match status" value="1"/>
</dbReference>
<dbReference type="InterPro" id="IPR003593">
    <property type="entry name" value="AAA+_ATPase"/>
</dbReference>
<evidence type="ECO:0000256" key="2">
    <source>
        <dbReference type="ARBA" id="ARBA00022741"/>
    </source>
</evidence>
<sequence length="233" mass="24951">MLTLSELRVVRGEGTTGRHEVYLPHLELASGDMLAIVGPSGCGKSTLLEALGLLLQPSALGRYVLGPSATDLAALLQVENESALARIRSRELGFLLQNGGLLPFLNVRDNISLPRRLLGLPASSERVHHACAILGLEPLLDKRPGALSIGERQRTAFVRAMAHEPRLLLADEPTAALDPQAGEVLFGLILSLVQELDMAALVVSHDRTLVNQFGLPRLIATLTSGGSRFEPEP</sequence>
<dbReference type="InterPro" id="IPR003439">
    <property type="entry name" value="ABC_transporter-like_ATP-bd"/>
</dbReference>
<dbReference type="AlphaFoldDB" id="A0A2A2EYZ5"/>
<dbReference type="Proteomes" id="UP000217771">
    <property type="component" value="Unassembled WGS sequence"/>
</dbReference>
<dbReference type="InterPro" id="IPR027417">
    <property type="entry name" value="P-loop_NTPase"/>
</dbReference>
<feature type="domain" description="ABC transporter" evidence="4">
    <location>
        <begin position="2"/>
        <end position="233"/>
    </location>
</feature>
<comment type="similarity">
    <text evidence="1">Belongs to the ABC transporter superfamily.</text>
</comment>
<dbReference type="OrthoDB" id="9802264at2"/>
<comment type="caution">
    <text evidence="5">The sequence shown here is derived from an EMBL/GenBank/DDBJ whole genome shotgun (WGS) entry which is preliminary data.</text>
</comment>
<dbReference type="Gene3D" id="3.40.50.300">
    <property type="entry name" value="P-loop containing nucleotide triphosphate hydrolases"/>
    <property type="match status" value="1"/>
</dbReference>
<evidence type="ECO:0000256" key="1">
    <source>
        <dbReference type="ARBA" id="ARBA00005417"/>
    </source>
</evidence>
<protein>
    <submittedName>
        <fullName evidence="5">ABC transporter ATP-binding protein</fullName>
    </submittedName>
</protein>